<keyword evidence="1" id="KW-0472">Membrane</keyword>
<evidence type="ECO:0000256" key="1">
    <source>
        <dbReference type="SAM" id="Phobius"/>
    </source>
</evidence>
<proteinExistence type="predicted"/>
<evidence type="ECO:0000313" key="2">
    <source>
        <dbReference type="EMBL" id="GAA2422901.1"/>
    </source>
</evidence>
<organism evidence="2 3">
    <name type="scientific">Streptomyces glaucus</name>
    <dbReference type="NCBI Taxonomy" id="284029"/>
    <lineage>
        <taxon>Bacteria</taxon>
        <taxon>Bacillati</taxon>
        <taxon>Actinomycetota</taxon>
        <taxon>Actinomycetes</taxon>
        <taxon>Kitasatosporales</taxon>
        <taxon>Streptomycetaceae</taxon>
        <taxon>Streptomyces</taxon>
    </lineage>
</organism>
<keyword evidence="1" id="KW-1133">Transmembrane helix</keyword>
<keyword evidence="3" id="KW-1185">Reference proteome</keyword>
<name>A0ABN3J5W5_9ACTN</name>
<feature type="transmembrane region" description="Helical" evidence="1">
    <location>
        <begin position="21"/>
        <end position="44"/>
    </location>
</feature>
<reference evidence="2 3" key="1">
    <citation type="journal article" date="2019" name="Int. J. Syst. Evol. Microbiol.">
        <title>The Global Catalogue of Microorganisms (GCM) 10K type strain sequencing project: providing services to taxonomists for standard genome sequencing and annotation.</title>
        <authorList>
            <consortium name="The Broad Institute Genomics Platform"/>
            <consortium name="The Broad Institute Genome Sequencing Center for Infectious Disease"/>
            <person name="Wu L."/>
            <person name="Ma J."/>
        </authorList>
    </citation>
    <scope>NUCLEOTIDE SEQUENCE [LARGE SCALE GENOMIC DNA]</scope>
    <source>
        <strain evidence="2 3">JCM 6922</strain>
    </source>
</reference>
<protein>
    <recommendedName>
        <fullName evidence="4">Secreted protein</fullName>
    </recommendedName>
</protein>
<comment type="caution">
    <text evidence="2">The sequence shown here is derived from an EMBL/GenBank/DDBJ whole genome shotgun (WGS) entry which is preliminary data.</text>
</comment>
<accession>A0ABN3J5W5</accession>
<keyword evidence="1" id="KW-0812">Transmembrane</keyword>
<evidence type="ECO:0008006" key="4">
    <source>
        <dbReference type="Google" id="ProtNLM"/>
    </source>
</evidence>
<evidence type="ECO:0000313" key="3">
    <source>
        <dbReference type="Proteomes" id="UP001500460"/>
    </source>
</evidence>
<dbReference type="Proteomes" id="UP001500460">
    <property type="component" value="Unassembled WGS sequence"/>
</dbReference>
<dbReference type="NCBIfam" id="NF046122">
    <property type="entry name" value="morpho_MmpA"/>
    <property type="match status" value="1"/>
</dbReference>
<dbReference type="EMBL" id="BAAATK010000003">
    <property type="protein sequence ID" value="GAA2422901.1"/>
    <property type="molecule type" value="Genomic_DNA"/>
</dbReference>
<sequence length="46" mass="4704">MTTHRASESAAHPDRPVGRAVAAGLVLALLAGLGWTAGMIYTVAGW</sequence>
<dbReference type="InterPro" id="IPR059130">
    <property type="entry name" value="MmpA_put"/>
</dbReference>
<dbReference type="RefSeq" id="WP_344599783.1">
    <property type="nucleotide sequence ID" value="NZ_BAAATK010000003.1"/>
</dbReference>
<gene>
    <name evidence="2" type="ORF">GCM10010421_06290</name>
</gene>